<evidence type="ECO:0000313" key="2">
    <source>
        <dbReference type="Proteomes" id="UP000601099"/>
    </source>
</evidence>
<evidence type="ECO:0000313" key="1">
    <source>
        <dbReference type="EMBL" id="MBG8554225.1"/>
    </source>
</evidence>
<dbReference type="RefSeq" id="WP_196955250.1">
    <property type="nucleotide sequence ID" value="NZ_JADWYK010000006.1"/>
</dbReference>
<sequence length="128" mass="15215">MNKELEVAFINKCVVKEKRQRYIGFIEKPTRRRDFLEMLYHCQDIDKSKYRRLDAFYERTILQQVAKLPEISNCYIISVNKKLDGQEMSTSEALKKLEPYTEGIVLIFGNCEVVYYQGEPPHNEWLSI</sequence>
<reference evidence="1 2" key="1">
    <citation type="submission" date="2020-11" db="EMBL/GenBank/DDBJ databases">
        <title>Hymenobacter sp.</title>
        <authorList>
            <person name="Kim M.K."/>
        </authorList>
    </citation>
    <scope>NUCLEOTIDE SEQUENCE [LARGE SCALE GENOMIC DNA]</scope>
    <source>
        <strain evidence="1 2">BT594</strain>
    </source>
</reference>
<gene>
    <name evidence="1" type="ORF">I5L79_11750</name>
</gene>
<protein>
    <submittedName>
        <fullName evidence="1">Uncharacterized protein</fullName>
    </submittedName>
</protein>
<proteinExistence type="predicted"/>
<accession>A0ABS0L292</accession>
<keyword evidence="2" id="KW-1185">Reference proteome</keyword>
<name>A0ABS0L292_9BACT</name>
<dbReference type="Proteomes" id="UP000601099">
    <property type="component" value="Unassembled WGS sequence"/>
</dbReference>
<dbReference type="EMBL" id="JADWYK010000006">
    <property type="protein sequence ID" value="MBG8554225.1"/>
    <property type="molecule type" value="Genomic_DNA"/>
</dbReference>
<organism evidence="1 2">
    <name type="scientific">Hymenobacter guriensis</name>
    <dbReference type="NCBI Taxonomy" id="2793065"/>
    <lineage>
        <taxon>Bacteria</taxon>
        <taxon>Pseudomonadati</taxon>
        <taxon>Bacteroidota</taxon>
        <taxon>Cytophagia</taxon>
        <taxon>Cytophagales</taxon>
        <taxon>Hymenobacteraceae</taxon>
        <taxon>Hymenobacter</taxon>
    </lineage>
</organism>
<comment type="caution">
    <text evidence="1">The sequence shown here is derived from an EMBL/GenBank/DDBJ whole genome shotgun (WGS) entry which is preliminary data.</text>
</comment>